<dbReference type="Gene3D" id="3.80.10.10">
    <property type="entry name" value="Ribonuclease Inhibitor"/>
    <property type="match status" value="2"/>
</dbReference>
<evidence type="ECO:0000256" key="2">
    <source>
        <dbReference type="ARBA" id="ARBA00022729"/>
    </source>
</evidence>
<dbReference type="GO" id="GO:0031012">
    <property type="term" value="C:extracellular matrix"/>
    <property type="evidence" value="ECO:0007669"/>
    <property type="project" value="TreeGrafter"/>
</dbReference>
<keyword evidence="3" id="KW-0677">Repeat</keyword>
<dbReference type="KEGG" id="dpl:KGM_214002"/>
<keyword evidence="4" id="KW-0812">Transmembrane</keyword>
<keyword evidence="5" id="KW-1185">Reference proteome</keyword>
<dbReference type="PROSITE" id="PS51450">
    <property type="entry name" value="LRR"/>
    <property type="match status" value="3"/>
</dbReference>
<evidence type="ECO:0000256" key="1">
    <source>
        <dbReference type="ARBA" id="ARBA00022614"/>
    </source>
</evidence>
<dbReference type="PANTHER" id="PTHR24373:SF370">
    <property type="entry name" value="FISH-LIPS, ISOFORM E"/>
    <property type="match status" value="1"/>
</dbReference>
<dbReference type="Proteomes" id="UP000007151">
    <property type="component" value="Unassembled WGS sequence"/>
</dbReference>
<dbReference type="InterPro" id="IPR003591">
    <property type="entry name" value="Leu-rich_rpt_typical-subtyp"/>
</dbReference>
<protein>
    <submittedName>
        <fullName evidence="4">Leucine-rich transmembrane protein</fullName>
    </submittedName>
</protein>
<evidence type="ECO:0000313" key="4">
    <source>
        <dbReference type="EMBL" id="OWR43351.1"/>
    </source>
</evidence>
<organism evidence="4 5">
    <name type="scientific">Danaus plexippus plexippus</name>
    <dbReference type="NCBI Taxonomy" id="278856"/>
    <lineage>
        <taxon>Eukaryota</taxon>
        <taxon>Metazoa</taxon>
        <taxon>Ecdysozoa</taxon>
        <taxon>Arthropoda</taxon>
        <taxon>Hexapoda</taxon>
        <taxon>Insecta</taxon>
        <taxon>Pterygota</taxon>
        <taxon>Neoptera</taxon>
        <taxon>Endopterygota</taxon>
        <taxon>Lepidoptera</taxon>
        <taxon>Glossata</taxon>
        <taxon>Ditrysia</taxon>
        <taxon>Papilionoidea</taxon>
        <taxon>Nymphalidae</taxon>
        <taxon>Danainae</taxon>
        <taxon>Danaini</taxon>
        <taxon>Danaina</taxon>
        <taxon>Danaus</taxon>
        <taxon>Danaus</taxon>
    </lineage>
</organism>
<keyword evidence="1" id="KW-0433">Leucine-rich repeat</keyword>
<dbReference type="EMBL" id="AGBW02013490">
    <property type="protein sequence ID" value="OWR43351.1"/>
    <property type="molecule type" value="Genomic_DNA"/>
</dbReference>
<dbReference type="Pfam" id="PF13855">
    <property type="entry name" value="LRR_8"/>
    <property type="match status" value="1"/>
</dbReference>
<evidence type="ECO:0000313" key="5">
    <source>
        <dbReference type="Proteomes" id="UP000007151"/>
    </source>
</evidence>
<dbReference type="AlphaFoldDB" id="A0A212EPH1"/>
<dbReference type="InterPro" id="IPR050328">
    <property type="entry name" value="Dev_Immune_Receptor"/>
</dbReference>
<dbReference type="InterPro" id="IPR001611">
    <property type="entry name" value="Leu-rich_rpt"/>
</dbReference>
<dbReference type="InParanoid" id="A0A212EPH1"/>
<evidence type="ECO:0000256" key="3">
    <source>
        <dbReference type="ARBA" id="ARBA00022737"/>
    </source>
</evidence>
<dbReference type="eggNOG" id="KOG1075">
    <property type="taxonomic scope" value="Eukaryota"/>
</dbReference>
<sequence>MLRRVLGTLFPDPGSFAPPRMTIADLAQGERVDGLPESDAEFNTIRLRLRCKFIGPLPSNITILQPSELLKSDTVEELLLSFNHIIDIKPSSLQLPQLKRLDLSHNELQVIQPGVFVELLKLESLNLANNKFTHISRLDFHPLVNLKEIILDGNNIGRDLFDTSLFDPNGCGLTNAIQSISLNKINLQDVRREYFLQADKLSNLSLSGNNITTIPYFKQLLHLDLSDNPIEVLEFDQTYPPIISVFKINNLKIKEISMNGLLGLFNEIEMESNRHLSNFSHLAFGSNILRDDYDFITRKLSMRSSNLSSLDERLWVLFKHLEVLDLQDNPWHCDCRISWFLKLNIPLILSQELK</sequence>
<name>A0A212EPH1_DANPL</name>
<gene>
    <name evidence="4" type="ORF">KGM_214002</name>
</gene>
<reference evidence="4 5" key="1">
    <citation type="journal article" date="2011" name="Cell">
        <title>The monarch butterfly genome yields insights into long-distance migration.</title>
        <authorList>
            <person name="Zhan S."/>
            <person name="Merlin C."/>
            <person name="Boore J.L."/>
            <person name="Reppert S.M."/>
        </authorList>
    </citation>
    <scope>NUCLEOTIDE SEQUENCE [LARGE SCALE GENOMIC DNA]</scope>
    <source>
        <strain evidence="4">F-2</strain>
    </source>
</reference>
<dbReference type="SUPFAM" id="SSF52058">
    <property type="entry name" value="L domain-like"/>
    <property type="match status" value="1"/>
</dbReference>
<proteinExistence type="predicted"/>
<dbReference type="SMART" id="SM00369">
    <property type="entry name" value="LRR_TYP"/>
    <property type="match status" value="4"/>
</dbReference>
<dbReference type="GO" id="GO:0005615">
    <property type="term" value="C:extracellular space"/>
    <property type="evidence" value="ECO:0007669"/>
    <property type="project" value="TreeGrafter"/>
</dbReference>
<keyword evidence="2" id="KW-0732">Signal</keyword>
<accession>A0A212EPH1</accession>
<dbReference type="InterPro" id="IPR032675">
    <property type="entry name" value="LRR_dom_sf"/>
</dbReference>
<dbReference type="PANTHER" id="PTHR24373">
    <property type="entry name" value="SLIT RELATED LEUCINE-RICH REPEAT NEURONAL PROTEIN"/>
    <property type="match status" value="1"/>
</dbReference>
<comment type="caution">
    <text evidence="4">The sequence shown here is derived from an EMBL/GenBank/DDBJ whole genome shotgun (WGS) entry which is preliminary data.</text>
</comment>
<keyword evidence="4" id="KW-0472">Membrane</keyword>